<evidence type="ECO:0000313" key="2">
    <source>
        <dbReference type="EMBL" id="ATZ30342.1"/>
    </source>
</evidence>
<dbReference type="AlphaFoldDB" id="A0A2H4TLB5"/>
<dbReference type="Pfam" id="PF06006">
    <property type="entry name" value="DUF905"/>
    <property type="match status" value="1"/>
</dbReference>
<dbReference type="EMBL" id="CP024977">
    <property type="protein sequence ID" value="ATZ30342.1"/>
    <property type="molecule type" value="Genomic_DNA"/>
</dbReference>
<dbReference type="SUPFAM" id="SSF54786">
    <property type="entry name" value="YcfA/nrd intein domain"/>
    <property type="match status" value="1"/>
</dbReference>
<comment type="similarity">
    <text evidence="1">Belongs to the UPF0401 family.</text>
</comment>
<evidence type="ECO:0008006" key="4">
    <source>
        <dbReference type="Google" id="ProtNLM"/>
    </source>
</evidence>
<gene>
    <name evidence="2" type="ORF">CV83915_3p0044</name>
</gene>
<reference evidence="2 3" key="1">
    <citation type="submission" date="2017-11" db="EMBL/GenBank/DDBJ databases">
        <title>Escherichia coli CV839-15 Genome sequencing and assembly.</title>
        <authorList>
            <person name="Li Z."/>
            <person name="Song N."/>
            <person name="Li W."/>
            <person name="Philip H.R."/>
            <person name="Bu Z."/>
            <person name="Siguo L."/>
        </authorList>
    </citation>
    <scope>NUCLEOTIDE SEQUENCE [LARGE SCALE GENOMIC DNA]</scope>
    <source>
        <strain evidence="2 3">CV839-15</strain>
        <plasmid evidence="3">Plasmid pcv839-15-p3</plasmid>
    </source>
</reference>
<proteinExistence type="inferred from homology"/>
<keyword evidence="2" id="KW-0614">Plasmid</keyword>
<dbReference type="InterPro" id="IPR038612">
    <property type="entry name" value="YkfF-like_sf"/>
</dbReference>
<evidence type="ECO:0000313" key="3">
    <source>
        <dbReference type="Proteomes" id="UP000236551"/>
    </source>
</evidence>
<dbReference type="InterPro" id="IPR009253">
    <property type="entry name" value="DUF905"/>
</dbReference>
<organism evidence="2 3">
    <name type="scientific">Escherichia coli</name>
    <dbReference type="NCBI Taxonomy" id="562"/>
    <lineage>
        <taxon>Bacteria</taxon>
        <taxon>Pseudomonadati</taxon>
        <taxon>Pseudomonadota</taxon>
        <taxon>Gammaproteobacteria</taxon>
        <taxon>Enterobacterales</taxon>
        <taxon>Enterobacteriaceae</taxon>
        <taxon>Escherichia</taxon>
    </lineage>
</organism>
<evidence type="ECO:0000256" key="1">
    <source>
        <dbReference type="ARBA" id="ARBA00007059"/>
    </source>
</evidence>
<dbReference type="Gene3D" id="3.30.160.130">
    <property type="entry name" value="ykff protein like domains"/>
    <property type="match status" value="1"/>
</dbReference>
<dbReference type="RefSeq" id="WP_001485379.1">
    <property type="nucleotide sequence ID" value="NZ_JAEIMK010000033.1"/>
</dbReference>
<accession>A0A2H4TLB5</accession>
<geneLocation type="plasmid" evidence="3">
    <name>pcv839-15-p3</name>
</geneLocation>
<sequence>MFFKNQEKKVAKTVSPLKSLSDGSFTREQAEAVAAQYQNVTIEDDQGTHFRLVVRQNGEMVWRTWNFEPDGAYWLNRYIADYGIRKQ</sequence>
<protein>
    <recommendedName>
        <fullName evidence="4">DUF905 domain-containing protein</fullName>
    </recommendedName>
</protein>
<name>A0A2H4TLB5_ECOLX</name>
<dbReference type="Proteomes" id="UP000236551">
    <property type="component" value="Plasmid pCV839-15-p3"/>
</dbReference>